<evidence type="ECO:0000256" key="3">
    <source>
        <dbReference type="ARBA" id="ARBA00022741"/>
    </source>
</evidence>
<feature type="transmembrane region" description="Helical" evidence="8">
    <location>
        <begin position="31"/>
        <end position="48"/>
    </location>
</feature>
<keyword evidence="8" id="KW-0472">Membrane</keyword>
<evidence type="ECO:0000256" key="2">
    <source>
        <dbReference type="ARBA" id="ARBA00022598"/>
    </source>
</evidence>
<evidence type="ECO:0000313" key="11">
    <source>
        <dbReference type="EMBL" id="CAL7951383.1"/>
    </source>
</evidence>
<gene>
    <name evidence="11" type="ORF">XYLVIOL_LOCUS10477</name>
</gene>
<organism evidence="11 12">
    <name type="scientific">Xylocopa violacea</name>
    <name type="common">Violet carpenter bee</name>
    <name type="synonym">Apis violacea</name>
    <dbReference type="NCBI Taxonomy" id="135666"/>
    <lineage>
        <taxon>Eukaryota</taxon>
        <taxon>Metazoa</taxon>
        <taxon>Ecdysozoa</taxon>
        <taxon>Arthropoda</taxon>
        <taxon>Hexapoda</taxon>
        <taxon>Insecta</taxon>
        <taxon>Pterygota</taxon>
        <taxon>Neoptera</taxon>
        <taxon>Endopterygota</taxon>
        <taxon>Hymenoptera</taxon>
        <taxon>Apocrita</taxon>
        <taxon>Aculeata</taxon>
        <taxon>Apoidea</taxon>
        <taxon>Anthophila</taxon>
        <taxon>Apidae</taxon>
        <taxon>Xylocopa</taxon>
        <taxon>Xylocopa</taxon>
    </lineage>
</organism>
<evidence type="ECO:0000259" key="10">
    <source>
        <dbReference type="Pfam" id="PF13193"/>
    </source>
</evidence>
<evidence type="ECO:0000256" key="1">
    <source>
        <dbReference type="ARBA" id="ARBA00006432"/>
    </source>
</evidence>
<dbReference type="PROSITE" id="PS00455">
    <property type="entry name" value="AMP_BINDING"/>
    <property type="match status" value="1"/>
</dbReference>
<dbReference type="InterPro" id="IPR025110">
    <property type="entry name" value="AMP-bd_C"/>
</dbReference>
<dbReference type="InterPro" id="IPR045851">
    <property type="entry name" value="AMP-bd_C_sf"/>
</dbReference>
<keyword evidence="2" id="KW-0436">Ligase</keyword>
<keyword evidence="3" id="KW-0547">Nucleotide-binding</keyword>
<evidence type="ECO:0000256" key="4">
    <source>
        <dbReference type="ARBA" id="ARBA00022840"/>
    </source>
</evidence>
<evidence type="ECO:0000256" key="8">
    <source>
        <dbReference type="SAM" id="Phobius"/>
    </source>
</evidence>
<dbReference type="SUPFAM" id="SSF56801">
    <property type="entry name" value="Acetyl-CoA synthetase-like"/>
    <property type="match status" value="1"/>
</dbReference>
<evidence type="ECO:0000259" key="9">
    <source>
        <dbReference type="Pfam" id="PF00501"/>
    </source>
</evidence>
<dbReference type="PANTHER" id="PTHR43107">
    <property type="entry name" value="LONG-CHAIN FATTY ACID TRANSPORT PROTEIN"/>
    <property type="match status" value="1"/>
</dbReference>
<feature type="domain" description="AMP-dependent synthetase/ligase" evidence="9">
    <location>
        <begin position="91"/>
        <end position="412"/>
    </location>
</feature>
<dbReference type="PANTHER" id="PTHR43107:SF15">
    <property type="entry name" value="FATTY ACID TRANSPORT PROTEIN 3, ISOFORM A"/>
    <property type="match status" value="1"/>
</dbReference>
<dbReference type="InterPro" id="IPR000873">
    <property type="entry name" value="AMP-dep_synth/lig_dom"/>
</dbReference>
<name>A0ABP1PFS8_XYLVO</name>
<evidence type="ECO:0000256" key="7">
    <source>
        <dbReference type="ARBA" id="ARBA00048666"/>
    </source>
</evidence>
<dbReference type="InterPro" id="IPR020845">
    <property type="entry name" value="AMP-binding_CS"/>
</dbReference>
<keyword evidence="8" id="KW-0812">Transmembrane</keyword>
<feature type="transmembrane region" description="Helical" evidence="8">
    <location>
        <begin position="148"/>
        <end position="168"/>
    </location>
</feature>
<feature type="domain" description="AMP-binding enzyme C-terminal" evidence="10">
    <location>
        <begin position="529"/>
        <end position="604"/>
    </location>
</feature>
<evidence type="ECO:0000256" key="5">
    <source>
        <dbReference type="ARBA" id="ARBA00036527"/>
    </source>
</evidence>
<accession>A0ABP1PFS8</accession>
<keyword evidence="12" id="KW-1185">Reference proteome</keyword>
<dbReference type="Pfam" id="PF13193">
    <property type="entry name" value="AMP-binding_C"/>
    <property type="match status" value="1"/>
</dbReference>
<dbReference type="Proteomes" id="UP001642520">
    <property type="component" value="Unassembled WGS sequence"/>
</dbReference>
<dbReference type="NCBIfam" id="NF006134">
    <property type="entry name" value="PRK08279.1"/>
    <property type="match status" value="1"/>
</dbReference>
<dbReference type="Pfam" id="PF00501">
    <property type="entry name" value="AMP-binding"/>
    <property type="match status" value="1"/>
</dbReference>
<keyword evidence="4" id="KW-0067">ATP-binding</keyword>
<sequence length="651" mass="72894">MDIKLLLLAVGVTIAMFGAVAARFGFPGFNKIAQVALALALLPMVCRFHRKLYIICKILPRDCKFLYRAVRAELEIKGQGRNNVTVIKEFKKLVNRYPNKPCFYFEDHVWTFSDIDKYSNQIADVFQKGGHAKGDAVALMMQNRPEYIAIWIGLAKLGVVTALINTNLRVQSLVHCLRVGEVKSIIYTEDFSSAIDDIKDSIQEVAKYKVYLNSETTHTEDGTHDLNKLLSEASTKDPVIKEKINYKDKLLYIYTSGTTGLPKVAIFPHSRYLLMVMPFNLLGIRSGDILYNPNPLYHTAGGMIGAGVAIIKGIPVVLRTKFSVSAYWTDCIKYNCTCAQYIGEMCRYLLNAPPKSEDNAHRVRLMFGNGMKPQIWDEFVKRFNVSLIAEFYGSSEGNANIANLSGQPGAVGFVPLIVPRMFHPVAIIRVNSETYEPVRGPNGLCIRAEQNEPGMFVGLIKEGNALREFSGYLDKEASKKKIIEDVFVKGDKAFLTGDILVEDEYGYIYFKDRVGDTYRWKGENVATAEVEGVISNIAGKRDATVYGVQVPGMEGRAGMAAIVDPDSLLDFKALAEGLEKALPAYARPIFLRIVKELEMTGTFKLKKIHLQKEGFDPSKIQDKVYFLSGNKEYVEITPELYQEIISGSRKF</sequence>
<dbReference type="EMBL" id="CAXAJV020001301">
    <property type="protein sequence ID" value="CAL7951383.1"/>
    <property type="molecule type" value="Genomic_DNA"/>
</dbReference>
<dbReference type="InterPro" id="IPR042099">
    <property type="entry name" value="ANL_N_sf"/>
</dbReference>
<dbReference type="Gene3D" id="3.30.300.30">
    <property type="match status" value="1"/>
</dbReference>
<comment type="catalytic activity">
    <reaction evidence="5">
        <text>a very long-chain fatty acid + ATP + CoA = a very long-chain fatty acyl-CoA + AMP + diphosphate</text>
        <dbReference type="Rhea" id="RHEA:54536"/>
        <dbReference type="ChEBI" id="CHEBI:30616"/>
        <dbReference type="ChEBI" id="CHEBI:33019"/>
        <dbReference type="ChEBI" id="CHEBI:57287"/>
        <dbReference type="ChEBI" id="CHEBI:58950"/>
        <dbReference type="ChEBI" id="CHEBI:138261"/>
        <dbReference type="ChEBI" id="CHEBI:456215"/>
    </reaction>
    <physiologicalReaction direction="left-to-right" evidence="5">
        <dbReference type="Rhea" id="RHEA:54537"/>
    </physiologicalReaction>
</comment>
<protein>
    <recommendedName>
        <fullName evidence="6">Long-chain-fatty-acid--CoA ligase</fullName>
    </recommendedName>
</protein>
<comment type="caution">
    <text evidence="11">The sequence shown here is derived from an EMBL/GenBank/DDBJ whole genome shotgun (WGS) entry which is preliminary data.</text>
</comment>
<evidence type="ECO:0000313" key="12">
    <source>
        <dbReference type="Proteomes" id="UP001642520"/>
    </source>
</evidence>
<comment type="catalytic activity">
    <reaction evidence="7">
        <text>tetracosanoate + ATP + CoA = tetracosanoyl-CoA + AMP + diphosphate</text>
        <dbReference type="Rhea" id="RHEA:33639"/>
        <dbReference type="ChEBI" id="CHEBI:30616"/>
        <dbReference type="ChEBI" id="CHEBI:31014"/>
        <dbReference type="ChEBI" id="CHEBI:33019"/>
        <dbReference type="ChEBI" id="CHEBI:57287"/>
        <dbReference type="ChEBI" id="CHEBI:65052"/>
        <dbReference type="ChEBI" id="CHEBI:456215"/>
    </reaction>
    <physiologicalReaction direction="left-to-right" evidence="7">
        <dbReference type="Rhea" id="RHEA:33640"/>
    </physiologicalReaction>
</comment>
<comment type="similarity">
    <text evidence="1">Belongs to the ATP-dependent AMP-binding enzyme family.</text>
</comment>
<proteinExistence type="inferred from homology"/>
<reference evidence="11 12" key="1">
    <citation type="submission" date="2024-08" db="EMBL/GenBank/DDBJ databases">
        <authorList>
            <person name="Will J Nash"/>
            <person name="Angela Man"/>
            <person name="Seanna McTaggart"/>
            <person name="Kendall Baker"/>
            <person name="Tom Barker"/>
            <person name="Leah Catchpole"/>
            <person name="Alex Durrant"/>
            <person name="Karim Gharbi"/>
            <person name="Naomi Irish"/>
            <person name="Gemy Kaithakottil"/>
            <person name="Debby Ku"/>
            <person name="Aaliyah Providence"/>
            <person name="Felix Shaw"/>
            <person name="David Swarbreck"/>
            <person name="Chris Watkins"/>
            <person name="Ann M. McCartney"/>
            <person name="Giulio Formenti"/>
            <person name="Alice Mouton"/>
            <person name="Noel Vella"/>
            <person name="Bjorn M von Reumont"/>
            <person name="Adriana Vella"/>
            <person name="Wilfried Haerty"/>
        </authorList>
    </citation>
    <scope>NUCLEOTIDE SEQUENCE [LARGE SCALE GENOMIC DNA]</scope>
</reference>
<keyword evidence="8" id="KW-1133">Transmembrane helix</keyword>
<evidence type="ECO:0000256" key="6">
    <source>
        <dbReference type="ARBA" id="ARBA00041297"/>
    </source>
</evidence>
<dbReference type="Gene3D" id="3.40.50.12780">
    <property type="entry name" value="N-terminal domain of ligase-like"/>
    <property type="match status" value="1"/>
</dbReference>